<dbReference type="Gene3D" id="2.40.128.20">
    <property type="match status" value="1"/>
</dbReference>
<dbReference type="EMBL" id="GEFH01000922">
    <property type="protein sequence ID" value="JAP67659.1"/>
    <property type="molecule type" value="mRNA"/>
</dbReference>
<protein>
    <submittedName>
        <fullName evidence="1">Putative lipocalin superfamily member subgroup b lipocalin</fullName>
    </submittedName>
</protein>
<organism evidence="1">
    <name type="scientific">Hyalomma excavatum</name>
    <dbReference type="NCBI Taxonomy" id="257692"/>
    <lineage>
        <taxon>Eukaryota</taxon>
        <taxon>Metazoa</taxon>
        <taxon>Ecdysozoa</taxon>
        <taxon>Arthropoda</taxon>
        <taxon>Chelicerata</taxon>
        <taxon>Arachnida</taxon>
        <taxon>Acari</taxon>
        <taxon>Parasitiformes</taxon>
        <taxon>Ixodida</taxon>
        <taxon>Ixodoidea</taxon>
        <taxon>Ixodidae</taxon>
        <taxon>Hyalomminae</taxon>
        <taxon>Hyalomma</taxon>
    </lineage>
</organism>
<accession>A0A131XKQ6</accession>
<reference evidence="1" key="1">
    <citation type="journal article" date="2017" name="Ticks Tick Borne Dis.">
        <title>An insight into the sialome of Hyalomma excavatum.</title>
        <authorList>
            <person name="Ribeiro J.M."/>
            <person name="Slovak M."/>
            <person name="Francischetti I.M."/>
        </authorList>
    </citation>
    <scope>NUCLEOTIDE SEQUENCE</scope>
    <source>
        <strain evidence="1">Samish</strain>
        <tissue evidence="1">Salivary glands</tissue>
    </source>
</reference>
<dbReference type="GO" id="GO:0030682">
    <property type="term" value="P:symbiont-mediated perturbation of host defenses"/>
    <property type="evidence" value="ECO:0007669"/>
    <property type="project" value="InterPro"/>
</dbReference>
<dbReference type="Pfam" id="PF02098">
    <property type="entry name" value="His_binding"/>
    <property type="match status" value="1"/>
</dbReference>
<dbReference type="GO" id="GO:0043176">
    <property type="term" value="F:amine binding"/>
    <property type="evidence" value="ECO:0007669"/>
    <property type="project" value="InterPro"/>
</dbReference>
<dbReference type="AlphaFoldDB" id="A0A131XKQ6"/>
<evidence type="ECO:0000313" key="1">
    <source>
        <dbReference type="EMBL" id="JAP67659.1"/>
    </source>
</evidence>
<dbReference type="InterPro" id="IPR012674">
    <property type="entry name" value="Calycin"/>
</dbReference>
<proteinExistence type="evidence at transcript level"/>
<sequence length="168" mass="19294">GPWLFMTSNHIYLNMSSKPLQDGNVKCIYAETIKKNVTHRTLSHTVYVKLGDYGGWITMNATYTPHFFYKKRVDMFTSVDSSGGVVTNYTFVFTFNACAVVRKSKGRPGEEPNVHHELWVNKYFFDTNSTWCVMAFMKVQNAAYKGEEGPERYDINECNSRLGNRKTA</sequence>
<feature type="non-terminal residue" evidence="1">
    <location>
        <position position="1"/>
    </location>
</feature>
<dbReference type="InterPro" id="IPR002970">
    <property type="entry name" value="Tick_his-bd"/>
</dbReference>
<name>A0A131XKQ6_9ACAR</name>
<dbReference type="SUPFAM" id="SSF50814">
    <property type="entry name" value="Lipocalins"/>
    <property type="match status" value="1"/>
</dbReference>